<keyword evidence="2" id="KW-1185">Reference proteome</keyword>
<dbReference type="AlphaFoldDB" id="A0A3S4W8T8"/>
<proteinExistence type="predicted"/>
<accession>A0A3S4W8T8</accession>
<sequence>MVCSSEWSSSRLAGAPDWRLVISRVVIFLPWAGSGLVGVDDVLVDMPRDLERDMVFVGEHSGEAVLLLVGEEPGPGLGDASDAVERVTTAPVFEGFLLNALAAAV</sequence>
<dbReference type="Proteomes" id="UP000273044">
    <property type="component" value="Chromosome"/>
</dbReference>
<organism evidence="1 2">
    <name type="scientific">Arachnia propionica</name>
    <dbReference type="NCBI Taxonomy" id="1750"/>
    <lineage>
        <taxon>Bacteria</taxon>
        <taxon>Bacillati</taxon>
        <taxon>Actinomycetota</taxon>
        <taxon>Actinomycetes</taxon>
        <taxon>Propionibacteriales</taxon>
        <taxon>Propionibacteriaceae</taxon>
        <taxon>Arachnia</taxon>
    </lineage>
</organism>
<protein>
    <submittedName>
        <fullName evidence="1">Uncharacterized protein</fullName>
    </submittedName>
</protein>
<name>A0A3S4W8T8_9ACTN</name>
<evidence type="ECO:0000313" key="2">
    <source>
        <dbReference type="Proteomes" id="UP000273044"/>
    </source>
</evidence>
<reference evidence="1 2" key="1">
    <citation type="submission" date="2018-12" db="EMBL/GenBank/DDBJ databases">
        <authorList>
            <consortium name="Pathogen Informatics"/>
        </authorList>
    </citation>
    <scope>NUCLEOTIDE SEQUENCE [LARGE SCALE GENOMIC DNA]</scope>
    <source>
        <strain evidence="1 2">NCTC12967</strain>
    </source>
</reference>
<gene>
    <name evidence="1" type="ORF">NCTC12967_02788</name>
</gene>
<dbReference type="EMBL" id="LR134406">
    <property type="protein sequence ID" value="VEH71466.1"/>
    <property type="molecule type" value="Genomic_DNA"/>
</dbReference>
<evidence type="ECO:0000313" key="1">
    <source>
        <dbReference type="EMBL" id="VEH71466.1"/>
    </source>
</evidence>